<dbReference type="InParanoid" id="G0MD25"/>
<protein>
    <recommendedName>
        <fullName evidence="1">MATH domain-containing protein</fullName>
    </recommendedName>
</protein>
<sequence>MSTEQVAIQEFTLTEVFQNFSQIKMNVQNFTDKGRSRTVSPGFLRYFVVNAMSANFWTSIVGRLSPIECACQIRSVYVFRYKSSRNICYVKMAGQFAVYVHCVKARGNEDWSIKTRCQVSMTSIHGKSSSKQFDATFTNKSDCPGQGLYDFIPMDELRHNLVISDQVVLEARVEILEMTGIEMPPSLKYFDDNEAKKMSDVTLLVEDKRFHVSKFTLVDVRACMGCGGLENGVKDPEMQSSLTNIFQEIEKKIIAMYLAQYHAQFFPRL</sequence>
<feature type="domain" description="MATH" evidence="1">
    <location>
        <begin position="87"/>
        <end position="175"/>
    </location>
</feature>
<dbReference type="PANTHER" id="PTHR22743:SF165">
    <property type="entry name" value="BTB AND MATH DOMAIN CONTAINING-RELATED"/>
    <property type="match status" value="1"/>
</dbReference>
<evidence type="ECO:0000313" key="2">
    <source>
        <dbReference type="EMBL" id="EGT49442.1"/>
    </source>
</evidence>
<dbReference type="Pfam" id="PF00917">
    <property type="entry name" value="MATH"/>
    <property type="match status" value="1"/>
</dbReference>
<dbReference type="Proteomes" id="UP000008068">
    <property type="component" value="Unassembled WGS sequence"/>
</dbReference>
<dbReference type="Gene3D" id="2.60.210.10">
    <property type="entry name" value="Apoptosis, Tumor Necrosis Factor Receptor Associated Protein 2, Chain A"/>
    <property type="match status" value="1"/>
</dbReference>
<dbReference type="HOGENOM" id="CLU_051249_1_1_1"/>
<dbReference type="CDD" id="cd00121">
    <property type="entry name" value="MATH"/>
    <property type="match status" value="1"/>
</dbReference>
<organism evidence="3">
    <name type="scientific">Caenorhabditis brenneri</name>
    <name type="common">Nematode worm</name>
    <dbReference type="NCBI Taxonomy" id="135651"/>
    <lineage>
        <taxon>Eukaryota</taxon>
        <taxon>Metazoa</taxon>
        <taxon>Ecdysozoa</taxon>
        <taxon>Nematoda</taxon>
        <taxon>Chromadorea</taxon>
        <taxon>Rhabditida</taxon>
        <taxon>Rhabditina</taxon>
        <taxon>Rhabditomorpha</taxon>
        <taxon>Rhabditoidea</taxon>
        <taxon>Rhabditidae</taxon>
        <taxon>Peloderinae</taxon>
        <taxon>Caenorhabditis</taxon>
    </lineage>
</organism>
<name>G0MD25_CAEBE</name>
<dbReference type="OrthoDB" id="5830191at2759"/>
<dbReference type="AlphaFoldDB" id="G0MD25"/>
<dbReference type="InterPro" id="IPR002083">
    <property type="entry name" value="MATH/TRAF_dom"/>
</dbReference>
<gene>
    <name evidence="2" type="ORF">CAEBREN_22799</name>
</gene>
<dbReference type="PANTHER" id="PTHR22743">
    <property type="entry name" value="MEPRIN/TRAF-LIKE MATH FAMILY-C.ELEGANS"/>
    <property type="match status" value="1"/>
</dbReference>
<dbReference type="EMBL" id="GL379790">
    <property type="protein sequence ID" value="EGT49442.1"/>
    <property type="molecule type" value="Genomic_DNA"/>
</dbReference>
<keyword evidence="3" id="KW-1185">Reference proteome</keyword>
<evidence type="ECO:0000259" key="1">
    <source>
        <dbReference type="Pfam" id="PF00917"/>
    </source>
</evidence>
<dbReference type="SUPFAM" id="SSF49599">
    <property type="entry name" value="TRAF domain-like"/>
    <property type="match status" value="1"/>
</dbReference>
<reference evidence="3" key="1">
    <citation type="submission" date="2011-07" db="EMBL/GenBank/DDBJ databases">
        <authorList>
            <consortium name="Caenorhabditis brenneri Sequencing and Analysis Consortium"/>
            <person name="Wilson R.K."/>
        </authorList>
    </citation>
    <scope>NUCLEOTIDE SEQUENCE [LARGE SCALE GENOMIC DNA]</scope>
    <source>
        <strain evidence="3">PB2801</strain>
    </source>
</reference>
<dbReference type="InterPro" id="IPR008974">
    <property type="entry name" value="TRAF-like"/>
</dbReference>
<dbReference type="InterPro" id="IPR052664">
    <property type="entry name" value="BTB-MATH_domain_protein"/>
</dbReference>
<accession>G0MD25</accession>
<proteinExistence type="predicted"/>
<evidence type="ECO:0000313" key="3">
    <source>
        <dbReference type="Proteomes" id="UP000008068"/>
    </source>
</evidence>